<dbReference type="Gene3D" id="1.10.287.130">
    <property type="match status" value="1"/>
</dbReference>
<keyword evidence="10" id="KW-1185">Reference proteome</keyword>
<organism evidence="9 10">
    <name type="scientific">Hymenobacter perfusus</name>
    <dbReference type="NCBI Taxonomy" id="1236770"/>
    <lineage>
        <taxon>Bacteria</taxon>
        <taxon>Pseudomonadati</taxon>
        <taxon>Bacteroidota</taxon>
        <taxon>Cytophagia</taxon>
        <taxon>Cytophagales</taxon>
        <taxon>Hymenobacteraceae</taxon>
        <taxon>Hymenobacter</taxon>
    </lineage>
</organism>
<comment type="caution">
    <text evidence="9">The sequence shown here is derived from an EMBL/GenBank/DDBJ whole genome shotgun (WGS) entry which is preliminary data.</text>
</comment>
<dbReference type="Gene3D" id="1.25.40.10">
    <property type="entry name" value="Tetratricopeptide repeat domain"/>
    <property type="match status" value="1"/>
</dbReference>
<evidence type="ECO:0000256" key="6">
    <source>
        <dbReference type="ARBA" id="ARBA00023012"/>
    </source>
</evidence>
<dbReference type="OrthoDB" id="9810447at2"/>
<reference evidence="9 10" key="1">
    <citation type="submission" date="2018-12" db="EMBL/GenBank/DDBJ databases">
        <authorList>
            <person name="Feng G."/>
            <person name="Zhu H."/>
        </authorList>
    </citation>
    <scope>NUCLEOTIDE SEQUENCE [LARGE SCALE GENOMIC DNA]</scope>
    <source>
        <strain evidence="9 10">LMG 26000</strain>
    </source>
</reference>
<dbReference type="InterPro" id="IPR036097">
    <property type="entry name" value="HisK_dim/P_sf"/>
</dbReference>
<dbReference type="EMBL" id="RWIU01000005">
    <property type="protein sequence ID" value="RSK42235.1"/>
    <property type="molecule type" value="Genomic_DNA"/>
</dbReference>
<dbReference type="AlphaFoldDB" id="A0A3R9NUS8"/>
<evidence type="ECO:0000256" key="5">
    <source>
        <dbReference type="ARBA" id="ARBA00022777"/>
    </source>
</evidence>
<evidence type="ECO:0000256" key="3">
    <source>
        <dbReference type="ARBA" id="ARBA00022553"/>
    </source>
</evidence>
<accession>A0A3R9NUS8</accession>
<evidence type="ECO:0000256" key="1">
    <source>
        <dbReference type="ARBA" id="ARBA00000085"/>
    </source>
</evidence>
<dbReference type="SUPFAM" id="SSF55874">
    <property type="entry name" value="ATPase domain of HSP90 chaperone/DNA topoisomerase II/histidine kinase"/>
    <property type="match status" value="1"/>
</dbReference>
<keyword evidence="3" id="KW-0597">Phosphoprotein</keyword>
<dbReference type="PANTHER" id="PTHR43711:SF29">
    <property type="entry name" value="HISTIDINE KINASE"/>
    <property type="match status" value="1"/>
</dbReference>
<dbReference type="PANTHER" id="PTHR43711">
    <property type="entry name" value="TWO-COMPONENT HISTIDINE KINASE"/>
    <property type="match status" value="1"/>
</dbReference>
<feature type="repeat" description="TPR" evidence="7">
    <location>
        <begin position="77"/>
        <end position="110"/>
    </location>
</feature>
<evidence type="ECO:0000256" key="4">
    <source>
        <dbReference type="ARBA" id="ARBA00022679"/>
    </source>
</evidence>
<dbReference type="PROSITE" id="PS50005">
    <property type="entry name" value="TPR"/>
    <property type="match status" value="3"/>
</dbReference>
<dbReference type="SUPFAM" id="SSF47384">
    <property type="entry name" value="Homodimeric domain of signal transducing histidine kinase"/>
    <property type="match status" value="1"/>
</dbReference>
<dbReference type="EC" id="2.7.13.3" evidence="2"/>
<evidence type="ECO:0000256" key="7">
    <source>
        <dbReference type="PROSITE-ProRule" id="PRU00339"/>
    </source>
</evidence>
<keyword evidence="5" id="KW-0418">Kinase</keyword>
<dbReference type="GO" id="GO:0000155">
    <property type="term" value="F:phosphorelay sensor kinase activity"/>
    <property type="evidence" value="ECO:0007669"/>
    <property type="project" value="InterPro"/>
</dbReference>
<gene>
    <name evidence="9" type="ORF">EI293_15030</name>
</gene>
<dbReference type="SUPFAM" id="SSF48452">
    <property type="entry name" value="TPR-like"/>
    <property type="match status" value="2"/>
</dbReference>
<dbReference type="Pfam" id="PF02518">
    <property type="entry name" value="HATPase_c"/>
    <property type="match status" value="1"/>
</dbReference>
<feature type="domain" description="Histidine kinase" evidence="8">
    <location>
        <begin position="452"/>
        <end position="669"/>
    </location>
</feature>
<dbReference type="PRINTS" id="PR00344">
    <property type="entry name" value="BCTRLSENSOR"/>
</dbReference>
<evidence type="ECO:0000313" key="9">
    <source>
        <dbReference type="EMBL" id="RSK42235.1"/>
    </source>
</evidence>
<dbReference type="PROSITE" id="PS50109">
    <property type="entry name" value="HIS_KIN"/>
    <property type="match status" value="1"/>
</dbReference>
<proteinExistence type="predicted"/>
<dbReference type="SMART" id="SM00388">
    <property type="entry name" value="HisKA"/>
    <property type="match status" value="1"/>
</dbReference>
<dbReference type="Pfam" id="PF13424">
    <property type="entry name" value="TPR_12"/>
    <property type="match status" value="1"/>
</dbReference>
<dbReference type="Gene3D" id="3.30.565.10">
    <property type="entry name" value="Histidine kinase-like ATPase, C-terminal domain"/>
    <property type="match status" value="1"/>
</dbReference>
<evidence type="ECO:0000313" key="10">
    <source>
        <dbReference type="Proteomes" id="UP000270291"/>
    </source>
</evidence>
<keyword evidence="4" id="KW-0808">Transferase</keyword>
<keyword evidence="7" id="KW-0802">TPR repeat</keyword>
<dbReference type="InterPro" id="IPR036890">
    <property type="entry name" value="HATPase_C_sf"/>
</dbReference>
<dbReference type="InterPro" id="IPR003661">
    <property type="entry name" value="HisK_dim/P_dom"/>
</dbReference>
<dbReference type="InterPro" id="IPR003594">
    <property type="entry name" value="HATPase_dom"/>
</dbReference>
<dbReference type="InterPro" id="IPR005467">
    <property type="entry name" value="His_kinase_dom"/>
</dbReference>
<protein>
    <recommendedName>
        <fullName evidence="2">histidine kinase</fullName>
        <ecNumber evidence="2">2.7.13.3</ecNumber>
    </recommendedName>
</protein>
<sequence length="687" mass="76956">MQRMFPPGSSMAHYGGWRIWAVVLWAAVGLATASATAAVPTDVPREELSVTQARAVLLRLSPQLVVAQRYHDTLQLRQLHWRVGQANYTLHRYDAALRHYRQAARLSSSRSAEWAWSGWLLGRTLFSQGDTGKSRQTYAKAFATFRRLRNLTGQGQVLEQMGELYGQTGHWPQAQTSYEQALSTWQLMNDQPHVAQALNRLGTAHREQKHYSRALYYLRQSLKMARRHQDSTQISQALNGMGRVYQTLNNQEVAYSFFTQALQTLPATARPRTRAIILRNLGVTSDSLGNHGAAAQYLRLALGPARQTGSKVLVSEVYGALVALYRRQGQPQAALEALAHYTELQDSVFAEQRSAQVAELQTRYETEKKEKEIQLLLKDRQLQQANLHRQTLLRNLLAVGSLLLLLTVAVMYRAHRRQQVSNRLLQRKNAAIHRQKEELDRLNHTKDTLFSIISHDLRGPLSSLYSLLALMKLGRLPAERLASHSERLTRMLDGTLHLLDNLLNWSAAQLKGEGSARAERIRLDELADETVALFQGDAERKNIRLQNDMPEVCLARADVNMTRLILRNLLSNALKFTGSGGTVMLAARRQGQWWEITVQDTGVGIEPAQQNRLLGNGAHFTTPGTAREKGTGLGLRLCQEFVLRNGGKLTFQSQPGVGSVFQFTLPAFDEGSFTQAMPPAVANAAAE</sequence>
<dbReference type="InterPro" id="IPR019734">
    <property type="entry name" value="TPR_rpt"/>
</dbReference>
<name>A0A3R9NUS8_9BACT</name>
<dbReference type="InterPro" id="IPR011990">
    <property type="entry name" value="TPR-like_helical_dom_sf"/>
</dbReference>
<evidence type="ECO:0000259" key="8">
    <source>
        <dbReference type="PROSITE" id="PS50109"/>
    </source>
</evidence>
<dbReference type="InterPro" id="IPR050736">
    <property type="entry name" value="Sensor_HK_Regulatory"/>
</dbReference>
<feature type="repeat" description="TPR" evidence="7">
    <location>
        <begin position="195"/>
        <end position="228"/>
    </location>
</feature>
<dbReference type="InterPro" id="IPR004358">
    <property type="entry name" value="Sig_transdc_His_kin-like_C"/>
</dbReference>
<dbReference type="SMART" id="SM00028">
    <property type="entry name" value="TPR"/>
    <property type="match status" value="6"/>
</dbReference>
<dbReference type="Proteomes" id="UP000270291">
    <property type="component" value="Unassembled WGS sequence"/>
</dbReference>
<comment type="catalytic activity">
    <reaction evidence="1">
        <text>ATP + protein L-histidine = ADP + protein N-phospho-L-histidine.</text>
        <dbReference type="EC" id="2.7.13.3"/>
    </reaction>
</comment>
<feature type="repeat" description="TPR" evidence="7">
    <location>
        <begin position="235"/>
        <end position="268"/>
    </location>
</feature>
<keyword evidence="6" id="KW-0902">Two-component regulatory system</keyword>
<evidence type="ECO:0000256" key="2">
    <source>
        <dbReference type="ARBA" id="ARBA00012438"/>
    </source>
</evidence>
<dbReference type="SMART" id="SM00387">
    <property type="entry name" value="HATPase_c"/>
    <property type="match status" value="1"/>
</dbReference>